<dbReference type="EMBL" id="WIVT01000001">
    <property type="protein sequence ID" value="MQU14852.1"/>
    <property type="molecule type" value="Genomic_DNA"/>
</dbReference>
<dbReference type="Proteomes" id="UP000443000">
    <property type="component" value="Unassembled WGS sequence"/>
</dbReference>
<evidence type="ECO:0000313" key="6">
    <source>
        <dbReference type="Proteomes" id="UP000437970"/>
    </source>
</evidence>
<dbReference type="Proteomes" id="UP000713985">
    <property type="component" value="Unassembled WGS sequence"/>
</dbReference>
<dbReference type="Gene3D" id="3.40.960.10">
    <property type="entry name" value="VSR Endonuclease"/>
    <property type="match status" value="1"/>
</dbReference>
<dbReference type="InterPro" id="IPR007569">
    <property type="entry name" value="DUF559"/>
</dbReference>
<dbReference type="EMBL" id="WIVW01000034">
    <property type="protein sequence ID" value="MQU28570.1"/>
    <property type="molecule type" value="Genomic_DNA"/>
</dbReference>
<dbReference type="PANTHER" id="PTHR38590">
    <property type="entry name" value="BLL0828 PROTEIN"/>
    <property type="match status" value="1"/>
</dbReference>
<evidence type="ECO:0000313" key="5">
    <source>
        <dbReference type="EMBL" id="MQU28570.1"/>
    </source>
</evidence>
<evidence type="ECO:0000313" key="3">
    <source>
        <dbReference type="EMBL" id="MQT78736.1"/>
    </source>
</evidence>
<accession>A0A6A7YTC3</accession>
<evidence type="ECO:0000313" key="7">
    <source>
        <dbReference type="Proteomes" id="UP000443000"/>
    </source>
</evidence>
<protein>
    <submittedName>
        <fullName evidence="3">DUF559 domain-containing protein</fullName>
    </submittedName>
</protein>
<proteinExistence type="predicted"/>
<comment type="caution">
    <text evidence="3">The sequence shown here is derived from an EMBL/GenBank/DDBJ whole genome shotgun (WGS) entry which is preliminary data.</text>
</comment>
<name>A0A6A7YTC3_9PSED</name>
<sequence>MPTLHQFARQLRLQQTDCERLIWQKLRARQVLDLKFRRQHPCPPYVLDFYCVELQLVVELDGSQHFTPEQRGYDQRRSQYLSSLGIEMLRFDNRQVLVETEGVLQEIWRKAQQKIKSPSP</sequence>
<dbReference type="InterPro" id="IPR047216">
    <property type="entry name" value="Endonuclease_DUF559_bact"/>
</dbReference>
<evidence type="ECO:0000313" key="4">
    <source>
        <dbReference type="EMBL" id="MQU14852.1"/>
    </source>
</evidence>
<dbReference type="InterPro" id="IPR011335">
    <property type="entry name" value="Restrct_endonuc-II-like"/>
</dbReference>
<dbReference type="EMBL" id="WIWC01000002">
    <property type="protein sequence ID" value="MQT78736.1"/>
    <property type="molecule type" value="Genomic_DNA"/>
</dbReference>
<organism evidence="3">
    <name type="scientific">Pseudomonas helleri</name>
    <dbReference type="NCBI Taxonomy" id="1608996"/>
    <lineage>
        <taxon>Bacteria</taxon>
        <taxon>Pseudomonadati</taxon>
        <taxon>Pseudomonadota</taxon>
        <taxon>Gammaproteobacteria</taxon>
        <taxon>Pseudomonadales</taxon>
        <taxon>Pseudomonadaceae</taxon>
        <taxon>Pseudomonas</taxon>
    </lineage>
</organism>
<evidence type="ECO:0000313" key="2">
    <source>
        <dbReference type="EMBL" id="MQT27378.1"/>
    </source>
</evidence>
<dbReference type="OrthoDB" id="9798754at2"/>
<reference evidence="6 7" key="1">
    <citation type="submission" date="2019-10" db="EMBL/GenBank/DDBJ databases">
        <title>Evaluation of single-gene subtyping targets for Pseudomonas.</title>
        <authorList>
            <person name="Reichler S.J."/>
            <person name="Orsi R.H."/>
            <person name="Wiedmann M."/>
            <person name="Martin N.H."/>
            <person name="Murphy S.I."/>
        </authorList>
    </citation>
    <scope>NUCLEOTIDE SEQUENCE</scope>
    <source>
        <strain evidence="2 8">FSL R10-0802</strain>
        <strain evidence="4 7">FSL R10-1594</strain>
        <strain evidence="5 6">FSL R10-1984</strain>
        <strain evidence="3">FSL R10-2339</strain>
    </source>
</reference>
<dbReference type="SUPFAM" id="SSF52980">
    <property type="entry name" value="Restriction endonuclease-like"/>
    <property type="match status" value="1"/>
</dbReference>
<gene>
    <name evidence="4" type="ORF">GHN41_00130</name>
    <name evidence="3" type="ORF">GHN86_01440</name>
    <name evidence="2" type="ORF">GHN94_16285</name>
    <name evidence="5" type="ORF">GHO29_19005</name>
</gene>
<dbReference type="EMBL" id="WIWP01000032">
    <property type="protein sequence ID" value="MQT27378.1"/>
    <property type="molecule type" value="Genomic_DNA"/>
</dbReference>
<dbReference type="RefSeq" id="WP_153381400.1">
    <property type="nucleotide sequence ID" value="NZ_JBITTT010000007.1"/>
</dbReference>
<dbReference type="Proteomes" id="UP000437970">
    <property type="component" value="Unassembled WGS sequence"/>
</dbReference>
<dbReference type="Pfam" id="PF04480">
    <property type="entry name" value="DUF559"/>
    <property type="match status" value="1"/>
</dbReference>
<evidence type="ECO:0000313" key="8">
    <source>
        <dbReference type="Proteomes" id="UP000713985"/>
    </source>
</evidence>
<dbReference type="CDD" id="cd01038">
    <property type="entry name" value="Endonuclease_DUF559"/>
    <property type="match status" value="1"/>
</dbReference>
<evidence type="ECO:0000259" key="1">
    <source>
        <dbReference type="Pfam" id="PF04480"/>
    </source>
</evidence>
<dbReference type="PANTHER" id="PTHR38590:SF1">
    <property type="entry name" value="BLL0828 PROTEIN"/>
    <property type="match status" value="1"/>
</dbReference>
<keyword evidence="8" id="KW-1185">Reference proteome</keyword>
<feature type="domain" description="DUF559" evidence="1">
    <location>
        <begin position="4"/>
        <end position="110"/>
    </location>
</feature>
<dbReference type="AlphaFoldDB" id="A0A6A7YTC3"/>